<dbReference type="KEGG" id="yrh:AABB31_20600"/>
<dbReference type="EMBL" id="CP151767">
    <property type="protein sequence ID" value="WZU68552.1"/>
    <property type="molecule type" value="Genomic_DNA"/>
</dbReference>
<evidence type="ECO:0000313" key="3">
    <source>
        <dbReference type="EMBL" id="WZU68302.1"/>
    </source>
</evidence>
<dbReference type="EMBL" id="CP151767">
    <property type="protein sequence ID" value="WZU68302.1"/>
    <property type="molecule type" value="Genomic_DNA"/>
</dbReference>
<keyword evidence="1" id="KW-0732">Signal</keyword>
<evidence type="ECO:0000313" key="4">
    <source>
        <dbReference type="EMBL" id="WZU68552.1"/>
    </source>
</evidence>
<dbReference type="Proteomes" id="UP001470809">
    <property type="component" value="Chromosome"/>
</dbReference>
<evidence type="ECO:0000256" key="1">
    <source>
        <dbReference type="SAM" id="SignalP"/>
    </source>
</evidence>
<dbReference type="RefSeq" id="WP_342076628.1">
    <property type="nucleotide sequence ID" value="NZ_CP151767.2"/>
</dbReference>
<dbReference type="AlphaFoldDB" id="A0AAN0NJK1"/>
<reference evidence="4 5" key="1">
    <citation type="submission" date="2024-08" db="EMBL/GenBank/DDBJ databases">
        <title>Phylogenomic analyses of a clade within the roseobacter group suggest taxonomic reassignments of species of the genera Aestuariivita, Citreicella, Loktanella, Nautella, Pelagibaca, Ruegeria, Thalassobius, Thiobacimonas and Tropicibacter, and the proposal o.</title>
        <authorList>
            <person name="Jeon C.O."/>
        </authorList>
    </citation>
    <scope>NUCLEOTIDE SEQUENCE</scope>
    <source>
        <strain evidence="4 5">SS1-5</strain>
    </source>
</reference>
<gene>
    <name evidence="3" type="ORF">AABB31_05100</name>
    <name evidence="4" type="ORF">AABB31_06580</name>
    <name evidence="2" type="ORF">AABB31_20600</name>
</gene>
<sequence length="109" mass="11202">MSIKSIVLAAAAVAVTATAGAADSYFQKGRTLDAGTVLELGLVTADNNGVVEIYDFHTGEQGALLGAEMVNAGANTDVRVNTVLPAKRDVIAVLKVDGQVAAQKEFIVN</sequence>
<dbReference type="KEGG" id="yrh:AABB31_06580"/>
<organism evidence="4 5">
    <name type="scientific">Yoonia rhodophyticola</name>
    <dbReference type="NCBI Taxonomy" id="3137370"/>
    <lineage>
        <taxon>Bacteria</taxon>
        <taxon>Pseudomonadati</taxon>
        <taxon>Pseudomonadota</taxon>
        <taxon>Alphaproteobacteria</taxon>
        <taxon>Rhodobacterales</taxon>
        <taxon>Paracoccaceae</taxon>
        <taxon>Yoonia</taxon>
    </lineage>
</organism>
<evidence type="ECO:0000313" key="5">
    <source>
        <dbReference type="Proteomes" id="UP001470809"/>
    </source>
</evidence>
<evidence type="ECO:0000313" key="2">
    <source>
        <dbReference type="EMBL" id="WZU67317.1"/>
    </source>
</evidence>
<feature type="chain" id="PRO_5044710046" evidence="1">
    <location>
        <begin position="22"/>
        <end position="109"/>
    </location>
</feature>
<keyword evidence="5" id="KW-1185">Reference proteome</keyword>
<name>A0AAN0NJK1_9RHOB</name>
<dbReference type="EMBL" id="CP151767">
    <property type="protein sequence ID" value="WZU67317.1"/>
    <property type="molecule type" value="Genomic_DNA"/>
</dbReference>
<accession>A0AAN0NJK1</accession>
<dbReference type="KEGG" id="yrh:AABB31_05100"/>
<proteinExistence type="predicted"/>
<protein>
    <submittedName>
        <fullName evidence="4">Uncharacterized protein</fullName>
    </submittedName>
</protein>
<feature type="signal peptide" evidence="1">
    <location>
        <begin position="1"/>
        <end position="21"/>
    </location>
</feature>